<dbReference type="PROSITE" id="PS51675">
    <property type="entry name" value="SAM_MT_TRM10"/>
    <property type="match status" value="1"/>
</dbReference>
<keyword evidence="3" id="KW-0808">Transferase</keyword>
<keyword evidence="4" id="KW-0949">S-adenosyl-L-methionine</keyword>
<accession>A0AAV2TFJ5</accession>
<dbReference type="EC" id="2.1.1.221" evidence="1"/>
<name>A0AAV2TFJ5_CALDB</name>
<dbReference type="InterPro" id="IPR028564">
    <property type="entry name" value="MT_TRM10-typ"/>
</dbReference>
<gene>
    <name evidence="7" type="ORF">CDAUBV1_LOCUS7194</name>
</gene>
<evidence type="ECO:0000313" key="8">
    <source>
        <dbReference type="Proteomes" id="UP001497525"/>
    </source>
</evidence>
<dbReference type="GO" id="GO:0005654">
    <property type="term" value="C:nucleoplasm"/>
    <property type="evidence" value="ECO:0007669"/>
    <property type="project" value="TreeGrafter"/>
</dbReference>
<dbReference type="Gene3D" id="3.40.1280.30">
    <property type="match status" value="1"/>
</dbReference>
<evidence type="ECO:0000256" key="3">
    <source>
        <dbReference type="ARBA" id="ARBA00022679"/>
    </source>
</evidence>
<feature type="domain" description="SAM-dependent MTase TRM10-type" evidence="6">
    <location>
        <begin position="75"/>
        <end position="295"/>
    </location>
</feature>
<proteinExistence type="predicted"/>
<keyword evidence="2" id="KW-0489">Methyltransferase</keyword>
<evidence type="ECO:0000256" key="5">
    <source>
        <dbReference type="ARBA" id="ARBA00048434"/>
    </source>
</evidence>
<comment type="catalytic activity">
    <reaction evidence="5">
        <text>guanosine(9) in tRNA + S-adenosyl-L-methionine = N(1)-methylguanosine(9) in tRNA + S-adenosyl-L-homocysteine + H(+)</text>
        <dbReference type="Rhea" id="RHEA:43156"/>
        <dbReference type="Rhea" id="RHEA-COMP:10367"/>
        <dbReference type="Rhea" id="RHEA-COMP:10368"/>
        <dbReference type="ChEBI" id="CHEBI:15378"/>
        <dbReference type="ChEBI" id="CHEBI:57856"/>
        <dbReference type="ChEBI" id="CHEBI:59789"/>
        <dbReference type="ChEBI" id="CHEBI:73542"/>
        <dbReference type="ChEBI" id="CHEBI:74269"/>
        <dbReference type="EC" id="2.1.1.221"/>
    </reaction>
</comment>
<comment type="caution">
    <text evidence="7">The sequence shown here is derived from an EMBL/GenBank/DDBJ whole genome shotgun (WGS) entry which is preliminary data.</text>
</comment>
<evidence type="ECO:0000313" key="7">
    <source>
        <dbReference type="EMBL" id="CAL5133978.1"/>
    </source>
</evidence>
<evidence type="ECO:0000256" key="2">
    <source>
        <dbReference type="ARBA" id="ARBA00022603"/>
    </source>
</evidence>
<organism evidence="7 8">
    <name type="scientific">Calicophoron daubneyi</name>
    <name type="common">Rumen fluke</name>
    <name type="synonym">Paramphistomum daubneyi</name>
    <dbReference type="NCBI Taxonomy" id="300641"/>
    <lineage>
        <taxon>Eukaryota</taxon>
        <taxon>Metazoa</taxon>
        <taxon>Spiralia</taxon>
        <taxon>Lophotrochozoa</taxon>
        <taxon>Platyhelminthes</taxon>
        <taxon>Trematoda</taxon>
        <taxon>Digenea</taxon>
        <taxon>Plagiorchiida</taxon>
        <taxon>Pronocephalata</taxon>
        <taxon>Paramphistomoidea</taxon>
        <taxon>Paramphistomidae</taxon>
        <taxon>Calicophoron</taxon>
    </lineage>
</organism>
<dbReference type="GO" id="GO:0002939">
    <property type="term" value="P:tRNA N1-guanine methylation"/>
    <property type="evidence" value="ECO:0007669"/>
    <property type="project" value="TreeGrafter"/>
</dbReference>
<dbReference type="AlphaFoldDB" id="A0AAV2TFJ5"/>
<dbReference type="InterPro" id="IPR007356">
    <property type="entry name" value="tRNA_m1G_MeTrfase_euk"/>
</dbReference>
<evidence type="ECO:0000259" key="6">
    <source>
        <dbReference type="PROSITE" id="PS51675"/>
    </source>
</evidence>
<dbReference type="PANTHER" id="PTHR13563">
    <property type="entry name" value="TRNA (GUANINE-9-) METHYLTRANSFERASE"/>
    <property type="match status" value="1"/>
</dbReference>
<dbReference type="PANTHER" id="PTHR13563:SF13">
    <property type="entry name" value="TRNA METHYLTRANSFERASE 10 HOMOLOG A"/>
    <property type="match status" value="1"/>
</dbReference>
<dbReference type="Proteomes" id="UP001497525">
    <property type="component" value="Unassembled WGS sequence"/>
</dbReference>
<dbReference type="GO" id="GO:0000049">
    <property type="term" value="F:tRNA binding"/>
    <property type="evidence" value="ECO:0007669"/>
    <property type="project" value="TreeGrafter"/>
</dbReference>
<protein>
    <recommendedName>
        <fullName evidence="1">tRNA (guanine(9)-N(1))-methyltransferase</fullName>
        <ecNumber evidence="1">2.1.1.221</ecNumber>
    </recommendedName>
</protein>
<evidence type="ECO:0000256" key="1">
    <source>
        <dbReference type="ARBA" id="ARBA00012797"/>
    </source>
</evidence>
<sequence>MDVCKNEFEFSRSSFSTCQWQTGIGVEHFYFGKKHIRKQLRKAYKERRKARRKDAFKQAVAVSEQGKDEISSALSSTKVFTRMTDSTCQTKVVIDCAYDSLMSFKDICKLANQITNCYAFNRRASVPVQLYVTGLNSSCPLDSNESTDTTSPRVRLFERLKLCDCEHWDVNLCQEDYTELFPAESIVYLCAESSEILPQTLPPEATPNSLFSLKDVFIIGGLVDHNHLLGHCYKQAVERGHRTVRLPIKESGLILDGRYVLSTLQVFSILAPVLAGTMNWVESLTAALPPRKIKSIAKPKELTGE</sequence>
<dbReference type="InterPro" id="IPR038459">
    <property type="entry name" value="MT_TRM10-typ_sf"/>
</dbReference>
<reference evidence="7" key="1">
    <citation type="submission" date="2024-06" db="EMBL/GenBank/DDBJ databases">
        <authorList>
            <person name="Liu X."/>
            <person name="Lenzi L."/>
            <person name="Haldenby T S."/>
            <person name="Uol C."/>
        </authorList>
    </citation>
    <scope>NUCLEOTIDE SEQUENCE</scope>
</reference>
<dbReference type="EMBL" id="CAXLJL010000168">
    <property type="protein sequence ID" value="CAL5133978.1"/>
    <property type="molecule type" value="Genomic_DNA"/>
</dbReference>
<evidence type="ECO:0000256" key="4">
    <source>
        <dbReference type="ARBA" id="ARBA00022691"/>
    </source>
</evidence>
<dbReference type="GO" id="GO:0052905">
    <property type="term" value="F:tRNA (guanosine(9)-N1)-methyltransferase activity"/>
    <property type="evidence" value="ECO:0007669"/>
    <property type="project" value="UniProtKB-EC"/>
</dbReference>